<accession>A0A6J7BRZ8</accession>
<name>A0A6J7BRZ8_9ZZZZ</name>
<sequence>MRNSTVAFDRYTEPPGAAVTVPVNVTDAVVAFAFAVAQNWEPVKPTVAARLVIVTVASAELART</sequence>
<proteinExistence type="predicted"/>
<organism evidence="1">
    <name type="scientific">freshwater metagenome</name>
    <dbReference type="NCBI Taxonomy" id="449393"/>
    <lineage>
        <taxon>unclassified sequences</taxon>
        <taxon>metagenomes</taxon>
        <taxon>ecological metagenomes</taxon>
    </lineage>
</organism>
<gene>
    <name evidence="1" type="ORF">UFOPK3268_00347</name>
</gene>
<protein>
    <submittedName>
        <fullName evidence="1">Unannotated protein</fullName>
    </submittedName>
</protein>
<dbReference type="AlphaFoldDB" id="A0A6J7BRZ8"/>
<reference evidence="1" key="1">
    <citation type="submission" date="2020-05" db="EMBL/GenBank/DDBJ databases">
        <authorList>
            <person name="Chiriac C."/>
            <person name="Salcher M."/>
            <person name="Ghai R."/>
            <person name="Kavagutti S V."/>
        </authorList>
    </citation>
    <scope>NUCLEOTIDE SEQUENCE</scope>
</reference>
<evidence type="ECO:0000313" key="1">
    <source>
        <dbReference type="EMBL" id="CAB4846998.1"/>
    </source>
</evidence>
<dbReference type="EMBL" id="CAFBIZ010000026">
    <property type="protein sequence ID" value="CAB4846998.1"/>
    <property type="molecule type" value="Genomic_DNA"/>
</dbReference>